<reference evidence="5 6" key="1">
    <citation type="submission" date="2024-05" db="EMBL/GenBank/DDBJ databases">
        <title>Haplotype-resolved chromosome-level genome assembly of Huyou (Citrus changshanensis).</title>
        <authorList>
            <person name="Miao C."/>
            <person name="Chen W."/>
            <person name="Wu Y."/>
            <person name="Wang L."/>
            <person name="Zhao S."/>
            <person name="Grierson D."/>
            <person name="Xu C."/>
            <person name="Chen K."/>
        </authorList>
    </citation>
    <scope>NUCLEOTIDE SEQUENCE [LARGE SCALE GENOMIC DNA]</scope>
    <source>
        <strain evidence="5">01-14</strain>
        <tissue evidence="5">Leaf</tissue>
    </source>
</reference>
<dbReference type="AlphaFoldDB" id="A0AAP0QY97"/>
<feature type="region of interest" description="Disordered" evidence="3">
    <location>
        <begin position="1"/>
        <end position="38"/>
    </location>
</feature>
<evidence type="ECO:0000313" key="5">
    <source>
        <dbReference type="EMBL" id="KAK9222461.1"/>
    </source>
</evidence>
<protein>
    <recommendedName>
        <fullName evidence="4">CCHC-type domain-containing protein</fullName>
    </recommendedName>
</protein>
<sequence length="378" mass="43081">MENLEKSSPPPLVKNRSPKKAKFRMHGEDEDNPNPLSFKDMLMEDRKELEEELTRREEDLEFEQEDVVIENRGLLPSISFSQQLAKPWMNAVVVLLGRSIGYEALCNRLEALWGGSQGFSVIDLENNFYLVWFRNESDAHHALTQGPWTILGHYLTVQQWNPQFDSTNDKIDSIVAWIRLPGMPLHYYHKRVIRMLGQIIGKVIKIDYNTESATRGKFARIAVQVSLDKPLCSQFLLDGKLQKIEYENLSTICFQCGRYGHKSDVCPEQSVNNSQGGTIVDWVNSNLPGDSSDKPLPAMNPASQNFGPWMVVSRKGKGRIQKETEIVRRLNHASSNHSKRGSRFDALNNEDLEGEDIIISEDSHNLSDQIDQPQIAFL</sequence>
<comment type="caution">
    <text evidence="5">The sequence shown here is derived from an EMBL/GenBank/DDBJ whole genome shotgun (WGS) entry which is preliminary data.</text>
</comment>
<evidence type="ECO:0000256" key="3">
    <source>
        <dbReference type="SAM" id="MobiDB-lite"/>
    </source>
</evidence>
<keyword evidence="2" id="KW-0175">Coiled coil</keyword>
<keyword evidence="1" id="KW-0863">Zinc-finger</keyword>
<evidence type="ECO:0000256" key="1">
    <source>
        <dbReference type="PROSITE-ProRule" id="PRU00047"/>
    </source>
</evidence>
<evidence type="ECO:0000256" key="2">
    <source>
        <dbReference type="SAM" id="Coils"/>
    </source>
</evidence>
<organism evidence="5 6">
    <name type="scientific">Citrus x changshan-huyou</name>
    <dbReference type="NCBI Taxonomy" id="2935761"/>
    <lineage>
        <taxon>Eukaryota</taxon>
        <taxon>Viridiplantae</taxon>
        <taxon>Streptophyta</taxon>
        <taxon>Embryophyta</taxon>
        <taxon>Tracheophyta</taxon>
        <taxon>Spermatophyta</taxon>
        <taxon>Magnoliopsida</taxon>
        <taxon>eudicotyledons</taxon>
        <taxon>Gunneridae</taxon>
        <taxon>Pentapetalae</taxon>
        <taxon>rosids</taxon>
        <taxon>malvids</taxon>
        <taxon>Sapindales</taxon>
        <taxon>Rutaceae</taxon>
        <taxon>Aurantioideae</taxon>
        <taxon>Citrus</taxon>
    </lineage>
</organism>
<keyword evidence="1" id="KW-0479">Metal-binding</keyword>
<dbReference type="PROSITE" id="PS50158">
    <property type="entry name" value="ZF_CCHC"/>
    <property type="match status" value="1"/>
</dbReference>
<dbReference type="PANTHER" id="PTHR31286:SF99">
    <property type="entry name" value="DUF4283 DOMAIN-CONTAINING PROTEIN"/>
    <property type="match status" value="1"/>
</dbReference>
<evidence type="ECO:0000313" key="6">
    <source>
        <dbReference type="Proteomes" id="UP001428341"/>
    </source>
</evidence>
<dbReference type="InterPro" id="IPR001878">
    <property type="entry name" value="Znf_CCHC"/>
</dbReference>
<dbReference type="Proteomes" id="UP001428341">
    <property type="component" value="Unassembled WGS sequence"/>
</dbReference>
<feature type="coiled-coil region" evidence="2">
    <location>
        <begin position="39"/>
        <end position="66"/>
    </location>
</feature>
<accession>A0AAP0QY97</accession>
<dbReference type="PANTHER" id="PTHR31286">
    <property type="entry name" value="GLYCINE-RICH CELL WALL STRUCTURAL PROTEIN 1.8-LIKE"/>
    <property type="match status" value="1"/>
</dbReference>
<evidence type="ECO:0000259" key="4">
    <source>
        <dbReference type="PROSITE" id="PS50158"/>
    </source>
</evidence>
<gene>
    <name evidence="5" type="ORF">WN944_010897</name>
</gene>
<name>A0AAP0QY97_9ROSI</name>
<dbReference type="InterPro" id="IPR040256">
    <property type="entry name" value="At4g02000-like"/>
</dbReference>
<feature type="domain" description="CCHC-type" evidence="4">
    <location>
        <begin position="253"/>
        <end position="268"/>
    </location>
</feature>
<keyword evidence="1" id="KW-0862">Zinc</keyword>
<dbReference type="GO" id="GO:0003676">
    <property type="term" value="F:nucleic acid binding"/>
    <property type="evidence" value="ECO:0007669"/>
    <property type="project" value="InterPro"/>
</dbReference>
<dbReference type="InterPro" id="IPR025558">
    <property type="entry name" value="DUF4283"/>
</dbReference>
<keyword evidence="6" id="KW-1185">Reference proteome</keyword>
<proteinExistence type="predicted"/>
<dbReference type="GO" id="GO:0008270">
    <property type="term" value="F:zinc ion binding"/>
    <property type="evidence" value="ECO:0007669"/>
    <property type="project" value="UniProtKB-KW"/>
</dbReference>
<dbReference type="EMBL" id="JBCGBO010000002">
    <property type="protein sequence ID" value="KAK9222461.1"/>
    <property type="molecule type" value="Genomic_DNA"/>
</dbReference>
<dbReference type="Pfam" id="PF14111">
    <property type="entry name" value="DUF4283"/>
    <property type="match status" value="1"/>
</dbReference>